<dbReference type="InterPro" id="IPR036236">
    <property type="entry name" value="Znf_C2H2_sf"/>
</dbReference>
<feature type="compositionally biased region" description="Basic and acidic residues" evidence="8">
    <location>
        <begin position="544"/>
        <end position="554"/>
    </location>
</feature>
<dbReference type="GO" id="GO:0005634">
    <property type="term" value="C:nucleus"/>
    <property type="evidence" value="ECO:0007669"/>
    <property type="project" value="UniProtKB-SubCell"/>
</dbReference>
<evidence type="ECO:0000256" key="8">
    <source>
        <dbReference type="SAM" id="MobiDB-lite"/>
    </source>
</evidence>
<dbReference type="PANTHER" id="PTHR40626">
    <property type="entry name" value="MIP31509P"/>
    <property type="match status" value="1"/>
</dbReference>
<dbReference type="Pfam" id="PF04082">
    <property type="entry name" value="Fungal_trans"/>
    <property type="match status" value="1"/>
</dbReference>
<dbReference type="InterPro" id="IPR013087">
    <property type="entry name" value="Znf_C2H2_type"/>
</dbReference>
<dbReference type="PANTHER" id="PTHR40626:SF32">
    <property type="entry name" value="ZINC FINGER PROTEIN RST2"/>
    <property type="match status" value="1"/>
</dbReference>
<dbReference type="Gene3D" id="3.30.160.60">
    <property type="entry name" value="Classic Zinc Finger"/>
    <property type="match status" value="2"/>
</dbReference>
<feature type="region of interest" description="Disordered" evidence="8">
    <location>
        <begin position="772"/>
        <end position="818"/>
    </location>
</feature>
<gene>
    <name evidence="10" type="ORF">IE81DRAFT_29758</name>
</gene>
<dbReference type="InterPro" id="IPR051059">
    <property type="entry name" value="VerF-like"/>
</dbReference>
<dbReference type="SUPFAM" id="SSF57667">
    <property type="entry name" value="beta-beta-alpha zinc fingers"/>
    <property type="match status" value="1"/>
</dbReference>
<dbReference type="GO" id="GO:0000785">
    <property type="term" value="C:chromatin"/>
    <property type="evidence" value="ECO:0007669"/>
    <property type="project" value="TreeGrafter"/>
</dbReference>
<feature type="region of interest" description="Disordered" evidence="8">
    <location>
        <begin position="245"/>
        <end position="265"/>
    </location>
</feature>
<evidence type="ECO:0000256" key="3">
    <source>
        <dbReference type="ARBA" id="ARBA00022737"/>
    </source>
</evidence>
<keyword evidence="11" id="KW-1185">Reference proteome</keyword>
<accession>A0A316W9A1</accession>
<feature type="compositionally biased region" description="Polar residues" evidence="8">
    <location>
        <begin position="590"/>
        <end position="601"/>
    </location>
</feature>
<comment type="subcellular location">
    <subcellularLocation>
        <location evidence="1">Nucleus</location>
    </subcellularLocation>
</comment>
<dbReference type="GO" id="GO:0006351">
    <property type="term" value="P:DNA-templated transcription"/>
    <property type="evidence" value="ECO:0007669"/>
    <property type="project" value="InterPro"/>
</dbReference>
<feature type="region of interest" description="Disordered" evidence="8">
    <location>
        <begin position="586"/>
        <end position="652"/>
    </location>
</feature>
<reference evidence="10 11" key="1">
    <citation type="journal article" date="2018" name="Mol. Biol. Evol.">
        <title>Broad Genomic Sampling Reveals a Smut Pathogenic Ancestry of the Fungal Clade Ustilaginomycotina.</title>
        <authorList>
            <person name="Kijpornyongpan T."/>
            <person name="Mondo S.J."/>
            <person name="Barry K."/>
            <person name="Sandor L."/>
            <person name="Lee J."/>
            <person name="Lipzen A."/>
            <person name="Pangilinan J."/>
            <person name="LaButti K."/>
            <person name="Hainaut M."/>
            <person name="Henrissat B."/>
            <person name="Grigoriev I.V."/>
            <person name="Spatafora J.W."/>
            <person name="Aime M.C."/>
        </authorList>
    </citation>
    <scope>NUCLEOTIDE SEQUENCE [LARGE SCALE GENOMIC DNA]</scope>
    <source>
        <strain evidence="10 11">MCA 4658</strain>
    </source>
</reference>
<organism evidence="10 11">
    <name type="scientific">Ceraceosorus guamensis</name>
    <dbReference type="NCBI Taxonomy" id="1522189"/>
    <lineage>
        <taxon>Eukaryota</taxon>
        <taxon>Fungi</taxon>
        <taxon>Dikarya</taxon>
        <taxon>Basidiomycota</taxon>
        <taxon>Ustilaginomycotina</taxon>
        <taxon>Exobasidiomycetes</taxon>
        <taxon>Ceraceosorales</taxon>
        <taxon>Ceraceosoraceae</taxon>
        <taxon>Ceraceosorus</taxon>
    </lineage>
</organism>
<dbReference type="PROSITE" id="PS50157">
    <property type="entry name" value="ZINC_FINGER_C2H2_2"/>
    <property type="match status" value="2"/>
</dbReference>
<evidence type="ECO:0000256" key="5">
    <source>
        <dbReference type="ARBA" id="ARBA00022833"/>
    </source>
</evidence>
<feature type="region of interest" description="Disordered" evidence="8">
    <location>
        <begin position="151"/>
        <end position="207"/>
    </location>
</feature>
<feature type="region of interest" description="Disordered" evidence="8">
    <location>
        <begin position="1303"/>
        <end position="1345"/>
    </location>
</feature>
<feature type="region of interest" description="Disordered" evidence="8">
    <location>
        <begin position="297"/>
        <end position="343"/>
    </location>
</feature>
<feature type="region of interest" description="Disordered" evidence="8">
    <location>
        <begin position="374"/>
        <end position="468"/>
    </location>
</feature>
<feature type="compositionally biased region" description="Polar residues" evidence="8">
    <location>
        <begin position="245"/>
        <end position="256"/>
    </location>
</feature>
<evidence type="ECO:0000259" key="9">
    <source>
        <dbReference type="PROSITE" id="PS50157"/>
    </source>
</evidence>
<feature type="compositionally biased region" description="Polar residues" evidence="8">
    <location>
        <begin position="379"/>
        <end position="389"/>
    </location>
</feature>
<evidence type="ECO:0000313" key="11">
    <source>
        <dbReference type="Proteomes" id="UP000245783"/>
    </source>
</evidence>
<feature type="domain" description="C2H2-type" evidence="9">
    <location>
        <begin position="128"/>
        <end position="157"/>
    </location>
</feature>
<dbReference type="PROSITE" id="PS00028">
    <property type="entry name" value="ZINC_FINGER_C2H2_1"/>
    <property type="match status" value="1"/>
</dbReference>
<feature type="compositionally biased region" description="Basic and acidic residues" evidence="8">
    <location>
        <begin position="192"/>
        <end position="201"/>
    </location>
</feature>
<dbReference type="GeneID" id="37034031"/>
<feature type="compositionally biased region" description="Polar residues" evidence="8">
    <location>
        <begin position="75"/>
        <end position="91"/>
    </location>
</feature>
<dbReference type="InParanoid" id="A0A316W9A1"/>
<feature type="compositionally biased region" description="Polar residues" evidence="8">
    <location>
        <begin position="632"/>
        <end position="644"/>
    </location>
</feature>
<dbReference type="Pfam" id="PF00096">
    <property type="entry name" value="zf-C2H2"/>
    <property type="match status" value="1"/>
</dbReference>
<feature type="region of interest" description="Disordered" evidence="8">
    <location>
        <begin position="1"/>
        <end position="106"/>
    </location>
</feature>
<dbReference type="Proteomes" id="UP000245783">
    <property type="component" value="Unassembled WGS sequence"/>
</dbReference>
<dbReference type="InterPro" id="IPR007219">
    <property type="entry name" value="XnlR_reg_dom"/>
</dbReference>
<keyword evidence="4 7" id="KW-0863">Zinc-finger</keyword>
<dbReference type="GO" id="GO:0000981">
    <property type="term" value="F:DNA-binding transcription factor activity, RNA polymerase II-specific"/>
    <property type="evidence" value="ECO:0007669"/>
    <property type="project" value="InterPro"/>
</dbReference>
<feature type="compositionally biased region" description="Polar residues" evidence="8">
    <location>
        <begin position="612"/>
        <end position="621"/>
    </location>
</feature>
<evidence type="ECO:0000256" key="7">
    <source>
        <dbReference type="PROSITE-ProRule" id="PRU00042"/>
    </source>
</evidence>
<feature type="region of interest" description="Disordered" evidence="8">
    <location>
        <begin position="1357"/>
        <end position="1379"/>
    </location>
</feature>
<evidence type="ECO:0000256" key="4">
    <source>
        <dbReference type="ARBA" id="ARBA00022771"/>
    </source>
</evidence>
<keyword evidence="3" id="KW-0677">Repeat</keyword>
<sequence length="1379" mass="144823">MSDDAAMPPPPPPAHMATKDANTARDQQELGHAGSPAGSSIVSKGENGAGPREPSGNGRAPPKKQKRGSVPGGAASSTNGKDSKADTSTGDGSAPAGPPYICPTCSTSYSRLEYLRRHERRHADERPFVCDCGKGFSRSDVLSRHKRQCPVALGHAPPEDPATAGASKQAKPRRSNKKAAANTTSASSAEAPAKREDDNHHPPGSTQEMSIAAHYDADASAAAGAAAIAAAAAAAHAALGGPQPNSFPFSGPSQQPGFLPPPVPYGAEQIYEARGYPSGALSELGAPLHSQVSALNPSHSQLYPQSPDSNHGGLGSQMSSPRFASRDMKRHGSGSGSRFGLRKPSASLDVFGRSTNGANAYSGDFWDAIEAASKGEGRSSGSNTPSRTRTLPPSSLPNSNSTSMHASGAFPFSMPGNEFAQAPPSASAMSGGSRAPAPNLATLGIDGGPPPPAPAPGSKEGQRFGVNGPLSPFGSIALSSGMSPYLSAFSNARDTPHMSSPSRGGPGTPGGSANIFEWTMRPPAKPSSSRRDSSSTPSGNAKRKREDGETEDSRAASSHLSGAASVDESSLEADAAQLLETLRTLRSGGAASTTSTGNDGSDAQRKAPGPSGATTQTNTGGVPTIAEPPVTPSSTGVSHDSTLSHAPHESDARSIGPEAFLLRLQGGAQEGRAGLLGPDSAYTRGMLGTPMASTAGATHPSAVVTQSPGTQSLWESLGLNAVSSTPMSASASAGGSNLGWLMSPSIQQLISTFAGTPTPGDGGSYFSGANIEPSSHEYEDPPIESIEPWPENAGERKKDAEASAVQRTGSQEAAARRASPTTMALERVFADISNPFYIPPDLFRACYAITHWQLPSLTRLSMLALHSQQNLLKHFPIVHEPTFRLDTTPGCLAFTLSMLGCHEAGRRWWAGEEVVQRVGKPWLAAQDADAWQTPGKPLVDEEDGQELVKAVVMREKTDMLARNFAARAKTEKDRVSVVQSLMLYYANNFLSPDLTVRRSGARSHDAVVSLARDAGLFDPEASHARREVRYSGDDVVRTTLGEASDLAFSYSFLPTYLPSCTDEEKVWRRWSELAGRRRTAFLLLVLDTVASLDTSQSFALRLEELGHLPLPSPDTLWRAPNADAWRRALNAYRGPTFDESMFDILSGDGEEGVSPGKTHPSVFGPHGPFARLVIVSTLLRGVLHLLEGRTLKVSTPSPLERWMQGTERKTVLTGGRGGIDAQVEIFKRALARWRKAWDMDDLCLCASGPAGRAKAGHAPDARRPFGENVIFTAQTASGATPLCDDALPFYWLAHVLLGHVSSPTTALPRRSPSPSLADQNHRGNPAECLDADDSGGQPSKGSPDFRSMLRFAKAFVQQGEGASNTSSEIEAEQAIRSAA</sequence>
<dbReference type="GO" id="GO:0008270">
    <property type="term" value="F:zinc ion binding"/>
    <property type="evidence" value="ECO:0007669"/>
    <property type="project" value="UniProtKB-KW"/>
</dbReference>
<keyword evidence="6" id="KW-0539">Nucleus</keyword>
<dbReference type="STRING" id="1522189.A0A316W9A1"/>
<dbReference type="RefSeq" id="XP_025371465.1">
    <property type="nucleotide sequence ID" value="XM_025512161.1"/>
</dbReference>
<proteinExistence type="predicted"/>
<feature type="compositionally biased region" description="Low complexity" evidence="8">
    <location>
        <begin position="178"/>
        <end position="189"/>
    </location>
</feature>
<dbReference type="EMBL" id="KZ819362">
    <property type="protein sequence ID" value="PWN44305.1"/>
    <property type="molecule type" value="Genomic_DNA"/>
</dbReference>
<evidence type="ECO:0000256" key="2">
    <source>
        <dbReference type="ARBA" id="ARBA00022723"/>
    </source>
</evidence>
<keyword evidence="5" id="KW-0862">Zinc</keyword>
<evidence type="ECO:0000256" key="6">
    <source>
        <dbReference type="ARBA" id="ARBA00023242"/>
    </source>
</evidence>
<protein>
    <recommendedName>
        <fullName evidence="9">C2H2-type domain-containing protein</fullName>
    </recommendedName>
</protein>
<dbReference type="OrthoDB" id="1405595at2759"/>
<feature type="compositionally biased region" description="Low complexity" evidence="8">
    <location>
        <begin position="390"/>
        <end position="403"/>
    </location>
</feature>
<feature type="domain" description="C2H2-type" evidence="9">
    <location>
        <begin position="100"/>
        <end position="127"/>
    </location>
</feature>
<evidence type="ECO:0000256" key="1">
    <source>
        <dbReference type="ARBA" id="ARBA00004123"/>
    </source>
</evidence>
<keyword evidence="2" id="KW-0479">Metal-binding</keyword>
<feature type="compositionally biased region" description="Low complexity" evidence="8">
    <location>
        <begin position="420"/>
        <end position="438"/>
    </location>
</feature>
<feature type="region of interest" description="Disordered" evidence="8">
    <location>
        <begin position="493"/>
        <end position="569"/>
    </location>
</feature>
<name>A0A316W9A1_9BASI</name>
<feature type="compositionally biased region" description="Polar residues" evidence="8">
    <location>
        <begin position="297"/>
        <end position="309"/>
    </location>
</feature>
<evidence type="ECO:0000313" key="10">
    <source>
        <dbReference type="EMBL" id="PWN44305.1"/>
    </source>
</evidence>
<dbReference type="GO" id="GO:0000978">
    <property type="term" value="F:RNA polymerase II cis-regulatory region sequence-specific DNA binding"/>
    <property type="evidence" value="ECO:0007669"/>
    <property type="project" value="InterPro"/>
</dbReference>